<dbReference type="GO" id="GO:0005737">
    <property type="term" value="C:cytoplasm"/>
    <property type="evidence" value="ECO:0007669"/>
    <property type="project" value="TreeGrafter"/>
</dbReference>
<dbReference type="GO" id="GO:0003729">
    <property type="term" value="F:mRNA binding"/>
    <property type="evidence" value="ECO:0007669"/>
    <property type="project" value="TreeGrafter"/>
</dbReference>
<gene>
    <name evidence="4" type="ORF">WICANDRAFT_31904</name>
</gene>
<dbReference type="InterPro" id="IPR001313">
    <property type="entry name" value="Pumilio_RNA-bd_rpt"/>
</dbReference>
<evidence type="ECO:0000313" key="5">
    <source>
        <dbReference type="Proteomes" id="UP000094112"/>
    </source>
</evidence>
<dbReference type="SMART" id="SM00025">
    <property type="entry name" value="Pumilio"/>
    <property type="match status" value="8"/>
</dbReference>
<dbReference type="Gene3D" id="1.25.10.10">
    <property type="entry name" value="Leucine-rich Repeat Variant"/>
    <property type="match status" value="1"/>
</dbReference>
<dbReference type="GeneID" id="30199143"/>
<dbReference type="GO" id="GO:0010629">
    <property type="term" value="P:negative regulation of gene expression"/>
    <property type="evidence" value="ECO:0007669"/>
    <property type="project" value="UniProtKB-ARBA"/>
</dbReference>
<feature type="domain" description="PUM-HD" evidence="3">
    <location>
        <begin position="1"/>
        <end position="339"/>
    </location>
</feature>
<name>A0A1E3P2N9_WICAA</name>
<dbReference type="SUPFAM" id="SSF48371">
    <property type="entry name" value="ARM repeat"/>
    <property type="match status" value="1"/>
</dbReference>
<feature type="repeat" description="Pumilio" evidence="2">
    <location>
        <begin position="115"/>
        <end position="151"/>
    </location>
</feature>
<dbReference type="InterPro" id="IPR016024">
    <property type="entry name" value="ARM-type_fold"/>
</dbReference>
<dbReference type="OrthoDB" id="668540at2759"/>
<feature type="repeat" description="Pumilio" evidence="2">
    <location>
        <begin position="233"/>
        <end position="269"/>
    </location>
</feature>
<dbReference type="PANTHER" id="PTHR12537:SF80">
    <property type="entry name" value="SUPPRESSOR PROTEIN MPT5"/>
    <property type="match status" value="1"/>
</dbReference>
<feature type="repeat" description="Pumilio" evidence="2">
    <location>
        <begin position="190"/>
        <end position="228"/>
    </location>
</feature>
<evidence type="ECO:0000259" key="3">
    <source>
        <dbReference type="PROSITE" id="PS50303"/>
    </source>
</evidence>
<dbReference type="RefSeq" id="XP_019038369.1">
    <property type="nucleotide sequence ID" value="XM_019181897.1"/>
</dbReference>
<organism evidence="4 5">
    <name type="scientific">Wickerhamomyces anomalus (strain ATCC 58044 / CBS 1984 / NCYC 433 / NRRL Y-366-8)</name>
    <name type="common">Yeast</name>
    <name type="synonym">Hansenula anomala</name>
    <dbReference type="NCBI Taxonomy" id="683960"/>
    <lineage>
        <taxon>Eukaryota</taxon>
        <taxon>Fungi</taxon>
        <taxon>Dikarya</taxon>
        <taxon>Ascomycota</taxon>
        <taxon>Saccharomycotina</taxon>
        <taxon>Saccharomycetes</taxon>
        <taxon>Phaffomycetales</taxon>
        <taxon>Wickerhamomycetaceae</taxon>
        <taxon>Wickerhamomyces</taxon>
    </lineage>
</organism>
<accession>A0A1E3P2N9</accession>
<evidence type="ECO:0000313" key="4">
    <source>
        <dbReference type="EMBL" id="ODQ59162.1"/>
    </source>
</evidence>
<dbReference type="EMBL" id="KV454211">
    <property type="protein sequence ID" value="ODQ59162.1"/>
    <property type="molecule type" value="Genomic_DNA"/>
</dbReference>
<dbReference type="GO" id="GO:0010608">
    <property type="term" value="P:post-transcriptional regulation of gene expression"/>
    <property type="evidence" value="ECO:0007669"/>
    <property type="project" value="TreeGrafter"/>
</dbReference>
<feature type="repeat" description="Pumilio" evidence="2">
    <location>
        <begin position="152"/>
        <end position="189"/>
    </location>
</feature>
<dbReference type="PROSITE" id="PS50302">
    <property type="entry name" value="PUM"/>
    <property type="match status" value="7"/>
</dbReference>
<proteinExistence type="predicted"/>
<feature type="non-terminal residue" evidence="4">
    <location>
        <position position="1"/>
    </location>
</feature>
<evidence type="ECO:0000256" key="1">
    <source>
        <dbReference type="ARBA" id="ARBA00022737"/>
    </source>
</evidence>
<dbReference type="Proteomes" id="UP000094112">
    <property type="component" value="Unassembled WGS sequence"/>
</dbReference>
<dbReference type="PROSITE" id="PS50303">
    <property type="entry name" value="PUM_HD"/>
    <property type="match status" value="1"/>
</dbReference>
<dbReference type="PANTHER" id="PTHR12537">
    <property type="entry name" value="RNA BINDING PROTEIN PUMILIO-RELATED"/>
    <property type="match status" value="1"/>
</dbReference>
<keyword evidence="1" id="KW-0677">Repeat</keyword>
<feature type="repeat" description="Pumilio" evidence="2">
    <location>
        <begin position="272"/>
        <end position="314"/>
    </location>
</feature>
<reference evidence="4 5" key="1">
    <citation type="journal article" date="2016" name="Proc. Natl. Acad. Sci. U.S.A.">
        <title>Comparative genomics of biotechnologically important yeasts.</title>
        <authorList>
            <person name="Riley R."/>
            <person name="Haridas S."/>
            <person name="Wolfe K.H."/>
            <person name="Lopes M.R."/>
            <person name="Hittinger C.T."/>
            <person name="Goeker M."/>
            <person name="Salamov A.A."/>
            <person name="Wisecaver J.H."/>
            <person name="Long T.M."/>
            <person name="Calvey C.H."/>
            <person name="Aerts A.L."/>
            <person name="Barry K.W."/>
            <person name="Choi C."/>
            <person name="Clum A."/>
            <person name="Coughlan A.Y."/>
            <person name="Deshpande S."/>
            <person name="Douglass A.P."/>
            <person name="Hanson S.J."/>
            <person name="Klenk H.-P."/>
            <person name="LaButti K.M."/>
            <person name="Lapidus A."/>
            <person name="Lindquist E.A."/>
            <person name="Lipzen A.M."/>
            <person name="Meier-Kolthoff J.P."/>
            <person name="Ohm R.A."/>
            <person name="Otillar R.P."/>
            <person name="Pangilinan J.L."/>
            <person name="Peng Y."/>
            <person name="Rokas A."/>
            <person name="Rosa C.A."/>
            <person name="Scheuner C."/>
            <person name="Sibirny A.A."/>
            <person name="Slot J.C."/>
            <person name="Stielow J.B."/>
            <person name="Sun H."/>
            <person name="Kurtzman C.P."/>
            <person name="Blackwell M."/>
            <person name="Grigoriev I.V."/>
            <person name="Jeffries T.W."/>
        </authorList>
    </citation>
    <scope>NUCLEOTIDE SEQUENCE [LARGE SCALE GENOMIC DNA]</scope>
    <source>
        <strain evidence="5">ATCC 58044 / CBS 1984 / NCYC 433 / NRRL Y-366-8</strain>
    </source>
</reference>
<evidence type="ECO:0000256" key="2">
    <source>
        <dbReference type="PROSITE-ProRule" id="PRU00317"/>
    </source>
</evidence>
<dbReference type="InterPro" id="IPR011989">
    <property type="entry name" value="ARM-like"/>
</dbReference>
<dbReference type="Pfam" id="PF00806">
    <property type="entry name" value="PUF"/>
    <property type="match status" value="7"/>
</dbReference>
<feature type="repeat" description="Pumilio" evidence="2">
    <location>
        <begin position="68"/>
        <end position="104"/>
    </location>
</feature>
<keyword evidence="5" id="KW-1185">Reference proteome</keyword>
<dbReference type="InterPro" id="IPR033133">
    <property type="entry name" value="PUM-HD"/>
</dbReference>
<protein>
    <recommendedName>
        <fullName evidence="3">PUM-HD domain-containing protein</fullName>
    </recommendedName>
</protein>
<feature type="repeat" description="Pumilio" evidence="2">
    <location>
        <begin position="32"/>
        <end position="67"/>
    </location>
</feature>
<sequence>DILKLSVDQYGCRFLQKKLDLDSSIKDVIFNKIFNNLINLIIDPFGNYLIQKLIDHLSTYQKDLMIEKIHGYLFLISINQYGTRSLQKIIDKISNTYQIDLVIKGLQMNDVPNVSIEDNNIVKLIKDLNGNHVIQKCIFKFPPEKFQFLIDSICMDNNIVRISTHKHGCCVLQKLLNNANFNQILKISNNLLIYLDDLINDQFGNYIIQFLFELNFLKSSNSINFLIDDFFNRIYGNLIQLSCLKFSSNVVEKFIKILKHKQNYVYLIEIIKFVDSNFEILIKDKFGNYVIQTLIDQFYDVVELSTEMNNLILNIKSYLPVIKSAPYARKIQLKIQQLETNYNLMSSASSINSFERNGGHGGGNFHTNSAFQFDNDQFRNPKNQYYMNYNSNPHFINDQQFISSSTQFIYPPPPTNSDFPAPNQFQSQ</sequence>
<dbReference type="STRING" id="683960.A0A1E3P2N9"/>
<dbReference type="AlphaFoldDB" id="A0A1E3P2N9"/>